<dbReference type="Proteomes" id="UP000747110">
    <property type="component" value="Unassembled WGS sequence"/>
</dbReference>
<keyword evidence="7" id="KW-0175">Coiled coil</keyword>
<dbReference type="InterPro" id="IPR051346">
    <property type="entry name" value="OTU_Deubiquitinase"/>
</dbReference>
<dbReference type="GO" id="GO:0006508">
    <property type="term" value="P:proteolysis"/>
    <property type="evidence" value="ECO:0007669"/>
    <property type="project" value="UniProtKB-KW"/>
</dbReference>
<reference evidence="11" key="1">
    <citation type="journal article" date="2021" name="Proc. Natl. Acad. Sci. U.S.A.">
        <title>Three genomes in the algal genus Volvox reveal the fate of a haploid sex-determining region after a transition to homothallism.</title>
        <authorList>
            <person name="Yamamoto K."/>
            <person name="Hamaji T."/>
            <person name="Kawai-Toyooka H."/>
            <person name="Matsuzaki R."/>
            <person name="Takahashi F."/>
            <person name="Nishimura Y."/>
            <person name="Kawachi M."/>
            <person name="Noguchi H."/>
            <person name="Minakuchi Y."/>
            <person name="Umen J.G."/>
            <person name="Toyoda A."/>
            <person name="Nozaki H."/>
        </authorList>
    </citation>
    <scope>NUCLEOTIDE SEQUENCE</scope>
    <source>
        <strain evidence="11">NIES-3786</strain>
    </source>
</reference>
<evidence type="ECO:0000256" key="8">
    <source>
        <dbReference type="SAM" id="MobiDB-lite"/>
    </source>
</evidence>
<gene>
    <name evidence="11" type="ORF">Vretifemale_5196</name>
</gene>
<evidence type="ECO:0000256" key="4">
    <source>
        <dbReference type="ARBA" id="ARBA00022786"/>
    </source>
</evidence>
<evidence type="ECO:0000256" key="6">
    <source>
        <dbReference type="ARBA" id="ARBA00022807"/>
    </source>
</evidence>
<dbReference type="OrthoDB" id="538905at2759"/>
<keyword evidence="3" id="KW-0645">Protease</keyword>
<dbReference type="PANTHER" id="PTHR13367">
    <property type="entry name" value="UBIQUITIN THIOESTERASE"/>
    <property type="match status" value="1"/>
</dbReference>
<evidence type="ECO:0000256" key="1">
    <source>
        <dbReference type="ARBA" id="ARBA00000707"/>
    </source>
</evidence>
<keyword evidence="4" id="KW-0833">Ubl conjugation pathway</keyword>
<feature type="coiled-coil region" evidence="7">
    <location>
        <begin position="2472"/>
        <end position="2503"/>
    </location>
</feature>
<evidence type="ECO:0000259" key="10">
    <source>
        <dbReference type="Pfam" id="PF12359"/>
    </source>
</evidence>
<feature type="domain" description="DUF3645" evidence="10">
    <location>
        <begin position="1994"/>
        <end position="2024"/>
    </location>
</feature>
<organism evidence="11 12">
    <name type="scientific">Volvox reticuliferus</name>
    <dbReference type="NCBI Taxonomy" id="1737510"/>
    <lineage>
        <taxon>Eukaryota</taxon>
        <taxon>Viridiplantae</taxon>
        <taxon>Chlorophyta</taxon>
        <taxon>core chlorophytes</taxon>
        <taxon>Chlorophyceae</taxon>
        <taxon>CS clade</taxon>
        <taxon>Chlamydomonadales</taxon>
        <taxon>Volvocaceae</taxon>
        <taxon>Volvox</taxon>
    </lineage>
</organism>
<feature type="region of interest" description="Disordered" evidence="8">
    <location>
        <begin position="364"/>
        <end position="384"/>
    </location>
</feature>
<name>A0A8J4C4J0_9CHLO</name>
<accession>A0A8J4C4J0</accession>
<evidence type="ECO:0000256" key="2">
    <source>
        <dbReference type="ARBA" id="ARBA00012759"/>
    </source>
</evidence>
<protein>
    <recommendedName>
        <fullName evidence="2">ubiquitinyl hydrolase 1</fullName>
        <ecNumber evidence="2">3.4.19.12</ecNumber>
    </recommendedName>
</protein>
<keyword evidence="5" id="KW-0378">Hydrolase</keyword>
<evidence type="ECO:0000313" key="11">
    <source>
        <dbReference type="EMBL" id="GIL75393.1"/>
    </source>
</evidence>
<dbReference type="Pfam" id="PF12340">
    <property type="entry name" value="DUF3638"/>
    <property type="match status" value="1"/>
</dbReference>
<dbReference type="EC" id="3.4.19.12" evidence="2"/>
<dbReference type="InterPro" id="IPR022099">
    <property type="entry name" value="DUF3638"/>
</dbReference>
<dbReference type="PANTHER" id="PTHR13367:SF33">
    <property type="entry name" value="P-LOOP CONTAINING NUCLEOSIDE TRIPHOSPHATE HYDROLASE PROTEIN"/>
    <property type="match status" value="1"/>
</dbReference>
<proteinExistence type="predicted"/>
<feature type="domain" description="DUF3638" evidence="9">
    <location>
        <begin position="1627"/>
        <end position="1852"/>
    </location>
</feature>
<comment type="caution">
    <text evidence="11">The sequence shown here is derived from an EMBL/GenBank/DDBJ whole genome shotgun (WGS) entry which is preliminary data.</text>
</comment>
<evidence type="ECO:0000256" key="3">
    <source>
        <dbReference type="ARBA" id="ARBA00022670"/>
    </source>
</evidence>
<evidence type="ECO:0000256" key="5">
    <source>
        <dbReference type="ARBA" id="ARBA00022801"/>
    </source>
</evidence>
<evidence type="ECO:0000313" key="12">
    <source>
        <dbReference type="Proteomes" id="UP000747110"/>
    </source>
</evidence>
<comment type="catalytic activity">
    <reaction evidence="1">
        <text>Thiol-dependent hydrolysis of ester, thioester, amide, peptide and isopeptide bonds formed by the C-terminal Gly of ubiquitin (a 76-residue protein attached to proteins as an intracellular targeting signal).</text>
        <dbReference type="EC" id="3.4.19.12"/>
    </reaction>
</comment>
<evidence type="ECO:0000259" key="9">
    <source>
        <dbReference type="Pfam" id="PF12340"/>
    </source>
</evidence>
<feature type="compositionally biased region" description="Basic and acidic residues" evidence="8">
    <location>
        <begin position="364"/>
        <end position="381"/>
    </location>
</feature>
<sequence length="2733" mass="302577">MSAYEAACRQAEEQLHQVAAQRALRAAQELELPEPSSPALMGGYTLPSGILPEPLVPRSEGAGLETARQRSSLNLGSLPLLPVGASFTTMLEWISSQKLSPAAGGSGGGHEGVVAQLLLRSIEREFFRRAVLGFDAALNQLGLAEVIALEKVVDLYRNVLNAFLKQQEAEQQKRQQRLGQKQQPPPPAVMRVELRSRELLVVWVAYCLVREAALRQHPLVSNYGVFGSHHDLRHLVLSDRTSVDAALSVAAYLQRNSVIGRQLFSLHDAGVSTMDMAEEYVKGCPRLLDIWSLEQQDAEARVAAHWAEVLRKQELARKLRPELDELESEGRRLDRELADARSLANMCQQTYRDDVKKVLQKVRNNERATKSKRNELEDAERAPAPVVQPLPRSSTLAQRWLFFLHMPPLLRHLSRFSFLAQQMLLPRPISPEVARAIGTAYYTNLTTYYNDQRHCRTFLRNERLQQSHDGQEGRVMFWSKSTVPDHKDIGPKKVDQCTSRSDGVWYPDVLETSMAWAGSGSLVDLGFPARFNPFAVLPNRSLTELYFTEQLPSENGDVAPLQWAMHVRASANDTPADRGNLAIARQDLKPGYFSKPAYVMFGSLRAYPLRQLRRLASALHDRTLPLDQPTVHVLVRQLMYHIGVLTDDSPPRLLWREGWKSEGDVLETLWRELSSLADELAEKRREHKAVLLLGEMVAYLADWHPPCSDVARQFATMTSTVADELSLEADAISNNDDAVAALLAKQCIWRCMALMCYGAGCLDASDVGAMLQLIVLIRHGRVFMQDLQLRAQVQPLVVRAHNVMASRSDVVMAEVTQHGELLTDAVARVLPGGLRPEPLAGGAMAWSRLPDSVASFEAVGRCVGAFDGGEQQGHLLSINILDGTVLLDGWPPNRLPKEVTGHPLYRRTFGEWNFQVAFAGEGQAGAMEGLRLINGRRYRFLLGSGGRLVISEVDPECRVQLELLDPGTDRQCGQWGATLPPRLREMHSHWLCRDRGVVVLRPICFLEHDIHFIVQCASMPTTFPCKALGGATAASWDLHSYDCHRVPHHLQSRHWTELLQPDLLPQLPDRLVLLSGSAVLDNLLTKFEDARFIHAFTSHTDPGLLRLELPRFSLEFELRSDGEVRSRDYSGYRLHHRQLLVSELSSGVVCYTLPEFRRYLVLERIPGTGAVQGNRRADVLVLVPAGSVVAAGQLPDVQVSDISDASLEAHCYEVHGRFRHLCASSIPARLQLAALYAATGTLLPEPLSHCTGGQTAMELLRQCWSDRPLSAEALCHLRSVDQLGGHLTPGLRLLARELEASAGQLRLLHEVTQGPGPAPIDAVTAQNPCTSIDGARVGNADAGISYFQERQKILQPGGWGPNPRGLLAASEERRALGVSVGRKPVPAWLRLGHYKRIEVPEPLPVDSGYVVEVEQQLSGLVVRPEADSRKTIPYPLMDLREWNVGGDESAAGSGAPAAAGDGDGAAAALTPLHLEMHRELADSWAEYHSAPDVEDYRLALGSATYIIDLAASVAERRAAVEEYLFQWLSHVPEDVGYHGSSFRMLRASGMVPRANHSDLMRAAWQRQLLRRQFNPFLSQAAEERLKAGVLVWLQLCVLEDRLSRLNRLAAAGDEYRLALIRELLIRRTWDVSQHPQWLVFEVEGQLQIRPEQYTVARHLMLNPGSIAQLNMGEGKTRVILPMLALHLADGSQVVRLNLLSTLSEEAYGHLHNTLCAGVLGRKLFTLPFHRGVLLTDKTALGEEPKAVEVEAMLASLHHCKQEGGLLLVAPEHRLSMGLKRIELGALGVEKAAECAGLDRLAAMPYVDILDESDELLHHRLQLIYACGAHTDLPNLQERTAVMQALLHTASRLAAVPHLSRPLVPDGAAVLEPPTERSAGSFCGLRLLPGDVLEAHMHSLHQRLAQELMDKPPYDLRWLKEHNMRNRILRCVTDSSASAEDILGPGARGPEPHQLTDDQWAVVLALRGMLACNLLQHCLRKRHCVDFGINRTVNARKRIAVPYRAAHTPSERSEFAQPDVALLLTNLSYYYDGLSLNEFQAALNTLLGMGLSAQRDFYGSWLRLAGNDIPPADLVKFDEVDKVDISNRPQVELMHRYLSHNMAVVDFWLNYRVYPIEMRQYAQRLASSAWNLADNSRALVVGFSGTNDNHRLLPLQVHQADIPDSSLRATNGKMLSVILRHTLGFNTLVPEDCSRGGRPLWRVLLDTALRERMHALLDCGALLAGTSNRQASEYLRQQLAEQGAAASFQGVTYFDEDERSWTVCDLRGRRLSRHLSPIAERDTFVIYDDARCRGADLQLQLSAVGMLTLGPGSCKDKVMQAAGRLRQLGRGQQLRFAAAADVAAKIMQLPANAGLALRSHNRATEPAAVDVLRWVMRNTVEATQRGVVTWASQGLHFTATRGAPERELHDEVLRLDELYGGSKEAQLAGTLVTSRARHIEREGLRTDAARNLVTCIAVGAADLGSGHLVIAGAAAGDEECERELEEEEEQEQEVERQVPAVMAAPESDWKYATGLTANSVTDLDAAAVLTRLSDAVATLGPRSLSDISWSSAVWCTRNFLMAAASSHNTAELNQYLRPVGTLVLFASGEVLLVSEREADQLQGTSWNAEPRFGDGSGGAANPPLMLDLCYACQAVTGGSYDKPLLALPLAHGGGSSTEATAMMTRSLAWRRMGAAQLVSVQLFNGDSRYKSDAQRDRLRRMVWRRREDVEELMSMRGKMSLLPRSDLERACEDP</sequence>
<dbReference type="GO" id="GO:0004843">
    <property type="term" value="F:cysteine-type deubiquitinase activity"/>
    <property type="evidence" value="ECO:0007669"/>
    <property type="project" value="UniProtKB-EC"/>
</dbReference>
<keyword evidence="6" id="KW-0788">Thiol protease</keyword>
<dbReference type="InterPro" id="IPR022105">
    <property type="entry name" value="DUF3645"/>
</dbReference>
<dbReference type="Pfam" id="PF12359">
    <property type="entry name" value="DUF3645"/>
    <property type="match status" value="1"/>
</dbReference>
<dbReference type="EMBL" id="BNCP01000007">
    <property type="protein sequence ID" value="GIL75393.1"/>
    <property type="molecule type" value="Genomic_DNA"/>
</dbReference>
<evidence type="ECO:0000256" key="7">
    <source>
        <dbReference type="SAM" id="Coils"/>
    </source>
</evidence>
<keyword evidence="12" id="KW-1185">Reference proteome</keyword>